<proteinExistence type="predicted"/>
<gene>
    <name evidence="1" type="primary">106084822</name>
</gene>
<dbReference type="AlphaFoldDB" id="A0A1I8PHV1"/>
<dbReference type="VEuPathDB" id="VectorBase:SCAU008139"/>
<accession>A0A1I8PHV1</accession>
<name>A0A1I8PHV1_STOCA</name>
<organism evidence="1 2">
    <name type="scientific">Stomoxys calcitrans</name>
    <name type="common">Stable fly</name>
    <name type="synonym">Conops calcitrans</name>
    <dbReference type="NCBI Taxonomy" id="35570"/>
    <lineage>
        <taxon>Eukaryota</taxon>
        <taxon>Metazoa</taxon>
        <taxon>Ecdysozoa</taxon>
        <taxon>Arthropoda</taxon>
        <taxon>Hexapoda</taxon>
        <taxon>Insecta</taxon>
        <taxon>Pterygota</taxon>
        <taxon>Neoptera</taxon>
        <taxon>Endopterygota</taxon>
        <taxon>Diptera</taxon>
        <taxon>Brachycera</taxon>
        <taxon>Muscomorpha</taxon>
        <taxon>Muscoidea</taxon>
        <taxon>Muscidae</taxon>
        <taxon>Stomoxys</taxon>
    </lineage>
</organism>
<evidence type="ECO:0000313" key="2">
    <source>
        <dbReference type="Proteomes" id="UP000095300"/>
    </source>
</evidence>
<dbReference type="EnsemblMetazoa" id="SCAU008139-RA">
    <property type="protein sequence ID" value="SCAU008139-PA"/>
    <property type="gene ID" value="SCAU008139"/>
</dbReference>
<dbReference type="OrthoDB" id="8005241at2759"/>
<keyword evidence="2" id="KW-1185">Reference proteome</keyword>
<protein>
    <submittedName>
        <fullName evidence="1">Uncharacterized protein</fullName>
    </submittedName>
</protein>
<reference evidence="1" key="1">
    <citation type="submission" date="2020-05" db="UniProtKB">
        <authorList>
            <consortium name="EnsemblMetazoa"/>
        </authorList>
    </citation>
    <scope>IDENTIFICATION</scope>
    <source>
        <strain evidence="1">USDA</strain>
    </source>
</reference>
<dbReference type="Proteomes" id="UP000095300">
    <property type="component" value="Unassembled WGS sequence"/>
</dbReference>
<dbReference type="STRING" id="35570.A0A1I8PHV1"/>
<sequence length="155" mass="17571">MSCSGRSLIDKILHALRESRGSMESQSQEIGDVLDKSNNALLQVEASRTIKPAVNNANVTPYTYNKETINDLSKIIEKFTHLMSIPVTTADAATSFDDYLETASQRSEYLGSNVRKLLAIWDTVQQMRVMLSHQEMEMDNDADDYQEENKENQFT</sequence>
<dbReference type="KEGG" id="scac:106084822"/>
<evidence type="ECO:0000313" key="1">
    <source>
        <dbReference type="EnsemblMetazoa" id="SCAU008139-PA"/>
    </source>
</evidence>